<dbReference type="Proteomes" id="UP000805614">
    <property type="component" value="Unassembled WGS sequence"/>
</dbReference>
<evidence type="ECO:0000313" key="1">
    <source>
        <dbReference type="EMBL" id="MBC6470013.1"/>
    </source>
</evidence>
<protein>
    <recommendedName>
        <fullName evidence="3">Endonuclease/exonuclease/phosphatase domain-containing protein</fullName>
    </recommendedName>
</protein>
<sequence>MPPSRRYSYVFDGQAGELDHVLAGRLLSFLVSGASIWHINSDEPLILDYNTEYNPPALYAPDAFRSSDHDPVVVGLRLPGR</sequence>
<name>A0ABR7LZA8_9ACTN</name>
<dbReference type="PANTHER" id="PTHR42834:SF1">
    <property type="entry name" value="ENDONUCLEASE_EXONUCLEASE_PHOSPHATASE FAMILY PROTEIN (AFU_ORTHOLOGUE AFUA_3G09210)"/>
    <property type="match status" value="1"/>
</dbReference>
<evidence type="ECO:0008006" key="3">
    <source>
        <dbReference type="Google" id="ProtNLM"/>
    </source>
</evidence>
<proteinExistence type="predicted"/>
<keyword evidence="2" id="KW-1185">Reference proteome</keyword>
<dbReference type="PANTHER" id="PTHR42834">
    <property type="entry name" value="ENDONUCLEASE/EXONUCLEASE/PHOSPHATASE FAMILY PROTEIN (AFU_ORTHOLOGUE AFUA_3G09210)"/>
    <property type="match status" value="1"/>
</dbReference>
<dbReference type="SUPFAM" id="SSF56219">
    <property type="entry name" value="DNase I-like"/>
    <property type="match status" value="1"/>
</dbReference>
<dbReference type="InterPro" id="IPR036691">
    <property type="entry name" value="Endo/exonu/phosph_ase_sf"/>
</dbReference>
<evidence type="ECO:0000313" key="2">
    <source>
        <dbReference type="Proteomes" id="UP000805614"/>
    </source>
</evidence>
<comment type="caution">
    <text evidence="1">The sequence shown here is derived from an EMBL/GenBank/DDBJ whole genome shotgun (WGS) entry which is preliminary data.</text>
</comment>
<dbReference type="RefSeq" id="WP_187247060.1">
    <property type="nucleotide sequence ID" value="NZ_BAAAOK010000036.1"/>
</dbReference>
<gene>
    <name evidence="1" type="ORF">HKK74_31665</name>
</gene>
<organism evidence="1 2">
    <name type="scientific">Actinomadura alba</name>
    <dbReference type="NCBI Taxonomy" id="406431"/>
    <lineage>
        <taxon>Bacteria</taxon>
        <taxon>Bacillati</taxon>
        <taxon>Actinomycetota</taxon>
        <taxon>Actinomycetes</taxon>
        <taxon>Streptosporangiales</taxon>
        <taxon>Thermomonosporaceae</taxon>
        <taxon>Actinomadura</taxon>
    </lineage>
</organism>
<dbReference type="EMBL" id="JABVEC010000035">
    <property type="protein sequence ID" value="MBC6470013.1"/>
    <property type="molecule type" value="Genomic_DNA"/>
</dbReference>
<accession>A0ABR7LZA8</accession>
<reference evidence="1 2" key="1">
    <citation type="submission" date="2020-06" db="EMBL/GenBank/DDBJ databases">
        <title>Actinomadura xiongansis sp. nov., isolated from soil of Baiyangdian.</title>
        <authorList>
            <person name="Zhang X."/>
        </authorList>
    </citation>
    <scope>NUCLEOTIDE SEQUENCE [LARGE SCALE GENOMIC DNA]</scope>
    <source>
        <strain evidence="1 2">HBUM206468</strain>
    </source>
</reference>